<feature type="compositionally biased region" description="Polar residues" evidence="5">
    <location>
        <begin position="394"/>
        <end position="413"/>
    </location>
</feature>
<organism evidence="6 7">
    <name type="scientific">Sporothrix epigloea</name>
    <dbReference type="NCBI Taxonomy" id="1892477"/>
    <lineage>
        <taxon>Eukaryota</taxon>
        <taxon>Fungi</taxon>
        <taxon>Dikarya</taxon>
        <taxon>Ascomycota</taxon>
        <taxon>Pezizomycotina</taxon>
        <taxon>Sordariomycetes</taxon>
        <taxon>Sordariomycetidae</taxon>
        <taxon>Ophiostomatales</taxon>
        <taxon>Ophiostomataceae</taxon>
        <taxon>Sporothrix</taxon>
    </lineage>
</organism>
<feature type="repeat" description="WD" evidence="4">
    <location>
        <begin position="1171"/>
        <end position="1206"/>
    </location>
</feature>
<dbReference type="Pfam" id="PF00400">
    <property type="entry name" value="WD40"/>
    <property type="match status" value="1"/>
</dbReference>
<feature type="compositionally biased region" description="Polar residues" evidence="5">
    <location>
        <begin position="117"/>
        <end position="140"/>
    </location>
</feature>
<feature type="compositionally biased region" description="Low complexity" evidence="5">
    <location>
        <begin position="298"/>
        <end position="316"/>
    </location>
</feature>
<accession>A0ABP0DF25</accession>
<feature type="compositionally biased region" description="Basic and acidic residues" evidence="5">
    <location>
        <begin position="68"/>
        <end position="87"/>
    </location>
</feature>
<protein>
    <recommendedName>
        <fullName evidence="8">WD repeat protein</fullName>
    </recommendedName>
</protein>
<feature type="region of interest" description="Disordered" evidence="5">
    <location>
        <begin position="23"/>
        <end position="218"/>
    </location>
</feature>
<evidence type="ECO:0000313" key="7">
    <source>
        <dbReference type="Proteomes" id="UP001642501"/>
    </source>
</evidence>
<dbReference type="InterPro" id="IPR019775">
    <property type="entry name" value="WD40_repeat_CS"/>
</dbReference>
<dbReference type="Proteomes" id="UP001642501">
    <property type="component" value="Unassembled WGS sequence"/>
</dbReference>
<evidence type="ECO:0000256" key="5">
    <source>
        <dbReference type="SAM" id="MobiDB-lite"/>
    </source>
</evidence>
<feature type="region of interest" description="Disordered" evidence="5">
    <location>
        <begin position="1310"/>
        <end position="1333"/>
    </location>
</feature>
<proteinExistence type="inferred from homology"/>
<dbReference type="InterPro" id="IPR001680">
    <property type="entry name" value="WD40_rpt"/>
</dbReference>
<dbReference type="EMBL" id="CAWUOM010000029">
    <property type="protein sequence ID" value="CAK7266850.1"/>
    <property type="molecule type" value="Genomic_DNA"/>
</dbReference>
<keyword evidence="7" id="KW-1185">Reference proteome</keyword>
<evidence type="ECO:0000256" key="2">
    <source>
        <dbReference type="ARBA" id="ARBA00022574"/>
    </source>
</evidence>
<sequence length="1518" mass="165435">MASIGKSLKSFHNETLAIQLNGGSDGLDTSNSARVTGNGLPVLRGSSAAENMNGNTPLAGRANTNAMARDRDRDRNRDRDRDRDRDAPISLFATRSFNKKGGPGEMSGAASRLVSPAPTSRLLSSRMSTGPNGHTRTASKSPLDMRKAPTPPAKRQKTEKTAQTIDGQVRRDDKHERVLSRSWRTPEAVSLSQPMPGASASATNETGSSSDAKPGLRTSKSFTGLAETVEENRVVYVLDSDDEDSSTYRRASAQALATSSSKVACLPPLKRPFLPGAAQQKRWRMATTYAPSLPPPATSSKTSGDSSSSKTATNKSADVDATGSHASSTNKASADASTAYPSSPFRSLSLPNSVPSVSTRSNPIPPNTFQDRQQQAWNASQQTQTLSHQMRDAMQSTETAEVSSNTGRGPTSITDAQFVSHVEIKAAPSEDKSFGALFGGQPLPGESASRPSLSRAAASMPSVTVAPYNHLSTSAMPNTHAPLSATSLTTQTQLAIAENLANSILPDHSPTVRQNGPKEAVRATGEKLDATVVVDMTPRKRFKLNVDGAAEKTQRMIDKAFVRYTTLSHRPYLCSAHRTFVAQNHTSLPTWLGRDLSQRQQVAGSQNMAKLEKTATTARSAVIHVDFLPDEVQAVLEAVRRVYAFVVSAEVSKKISGKKYSSPEKELKHLLRRRAPEFMQLVVNEVPTDKLPGRYESDVHAFLADASKGDINTTDTKKPLSTTSTLGGPAALTLSLHDRASYTARQQRAAQNTKLNTFVLMREVGGQRSVSGRGRQLLQFTNAVRTLREDSLRLRNEWTNLAGDVTTISWASEDAFICGTTTHMDDRNHQYNRQGNLALASVRKGTVQAYPNHRIARSQVAPHGRTETYDDPWLYTSVVSSDYDATHDLAFTSSFDKTVQMWRVAKDGGAMSHQGTWKHDGKVNFVVVSSCPVCLVATASDVSVKAVRIYRLPTLPERLRGQRISYKTLSCERLVDFEGKPILPDKWSYLPATMRWGISEGTRHLLLVGYSPRGLSTTAEDDDIPEDRRNSGELCLWDGLTGEKWRLVGGTSQNVFEVAWHPTQSCFIAATAPTLYSAVINEQVRTQIRIFRQSTNAIEYGGHLYSEVQTLDCYADDINELALRPNSYMSMYVAAGCTNGTTYVWDSSQGDDPIHALAHGACLEELSGEVISVEDTGVKFVAWGATSDRLYTGSSDGLVKAWNVRTHGASGLSPFVRDVLRCPAPVSFGAFSPGKAQLAVGDASGRVFLLSVDNSIEDDEEDKLFISEDEAGSSDGDDEVNVSANINKGMAPTRPGLLRRSHLAFMHHPPEVIRHPTPPRPTEGATPRAKGTALDNAIRKRESDDEDSGLVRSRAFLSSGQIVVHRNRTIGAVKGPNYSETNLFCRDFHQDGLPGRPLLAQYDRQQQENRPRASSLPSRQRALRSVLPDVGPSVSFSTPPRPFNASVLGTPDPQQSLRRQNAVRRVQALHRENLARDLDVNSLPAETRLALELADRAALLHLDDDQDDYGFVYEELPE</sequence>
<feature type="compositionally biased region" description="Polar residues" evidence="5">
    <location>
        <begin position="23"/>
        <end position="35"/>
    </location>
</feature>
<dbReference type="PANTHER" id="PTHR19842">
    <property type="entry name" value="G BETA-LIKE PROTEIN GBL"/>
    <property type="match status" value="1"/>
</dbReference>
<feature type="region of interest" description="Disordered" evidence="5">
    <location>
        <begin position="289"/>
        <end position="413"/>
    </location>
</feature>
<feature type="compositionally biased region" description="Low complexity" evidence="5">
    <location>
        <begin position="370"/>
        <end position="384"/>
    </location>
</feature>
<feature type="region of interest" description="Disordered" evidence="5">
    <location>
        <begin position="432"/>
        <end position="451"/>
    </location>
</feature>
<evidence type="ECO:0008006" key="8">
    <source>
        <dbReference type="Google" id="ProtNLM"/>
    </source>
</evidence>
<keyword evidence="2 4" id="KW-0853">WD repeat</keyword>
<dbReference type="InterPro" id="IPR015943">
    <property type="entry name" value="WD40/YVTN_repeat-like_dom_sf"/>
</dbReference>
<feature type="region of interest" description="Disordered" evidence="5">
    <location>
        <begin position="1429"/>
        <end position="1454"/>
    </location>
</feature>
<name>A0ABP0DF25_9PEZI</name>
<dbReference type="SUPFAM" id="SSF50978">
    <property type="entry name" value="WD40 repeat-like"/>
    <property type="match status" value="1"/>
</dbReference>
<gene>
    <name evidence="6" type="ORF">SEPCBS57363_002300</name>
</gene>
<reference evidence="6 7" key="1">
    <citation type="submission" date="2024-01" db="EMBL/GenBank/DDBJ databases">
        <authorList>
            <person name="Allen C."/>
            <person name="Tagirdzhanova G."/>
        </authorList>
    </citation>
    <scope>NUCLEOTIDE SEQUENCE [LARGE SCALE GENOMIC DNA]</scope>
    <source>
        <strain evidence="6 7">CBS 573.63</strain>
    </source>
</reference>
<evidence type="ECO:0000313" key="6">
    <source>
        <dbReference type="EMBL" id="CAK7266850.1"/>
    </source>
</evidence>
<dbReference type="PROSITE" id="PS00678">
    <property type="entry name" value="WD_REPEATS_1"/>
    <property type="match status" value="1"/>
</dbReference>
<feature type="compositionally biased region" description="Polar residues" evidence="5">
    <location>
        <begin position="324"/>
        <end position="346"/>
    </location>
</feature>
<dbReference type="PROSITE" id="PS50082">
    <property type="entry name" value="WD_REPEATS_2"/>
    <property type="match status" value="1"/>
</dbReference>
<comment type="similarity">
    <text evidence="1">Belongs to the WD repeat LST8 family.</text>
</comment>
<dbReference type="InterPro" id="IPR037588">
    <property type="entry name" value="MLST8"/>
</dbReference>
<feature type="compositionally biased region" description="Polar residues" evidence="5">
    <location>
        <begin position="200"/>
        <end position="211"/>
    </location>
</feature>
<keyword evidence="3" id="KW-0677">Repeat</keyword>
<dbReference type="Gene3D" id="2.130.10.10">
    <property type="entry name" value="YVTN repeat-like/Quinoprotein amine dehydrogenase"/>
    <property type="match status" value="1"/>
</dbReference>
<comment type="caution">
    <text evidence="6">The sequence shown here is derived from an EMBL/GenBank/DDBJ whole genome shotgun (WGS) entry which is preliminary data.</text>
</comment>
<evidence type="ECO:0000256" key="1">
    <source>
        <dbReference type="ARBA" id="ARBA00009890"/>
    </source>
</evidence>
<dbReference type="PANTHER" id="PTHR19842:SF2">
    <property type="entry name" value="WD REPEAT PROTEIN (AFU_ORTHOLOGUE AFUA_5G04300)"/>
    <property type="match status" value="1"/>
</dbReference>
<feature type="compositionally biased region" description="Basic and acidic residues" evidence="5">
    <location>
        <begin position="168"/>
        <end position="179"/>
    </location>
</feature>
<dbReference type="SMART" id="SM00320">
    <property type="entry name" value="WD40"/>
    <property type="match status" value="5"/>
</dbReference>
<feature type="compositionally biased region" description="Low complexity" evidence="5">
    <location>
        <begin position="347"/>
        <end position="358"/>
    </location>
</feature>
<evidence type="ECO:0000256" key="3">
    <source>
        <dbReference type="ARBA" id="ARBA00022737"/>
    </source>
</evidence>
<feature type="compositionally biased region" description="Polar residues" evidence="5">
    <location>
        <begin position="48"/>
        <end position="66"/>
    </location>
</feature>
<evidence type="ECO:0000256" key="4">
    <source>
        <dbReference type="PROSITE-ProRule" id="PRU00221"/>
    </source>
</evidence>
<dbReference type="InterPro" id="IPR036322">
    <property type="entry name" value="WD40_repeat_dom_sf"/>
</dbReference>